<sequence length="392" mass="40758">VTRGDLGGAMGLYEQSLAIQESLGDVRGKSATLANMAVVQFRQGDHEQALRNARESFGLLQAMGAVADAAQVADIIQQMEAAMAGGAPQPVALTPARLVGALVGAVVRARRGQVPPTEVAAELGRLADEASLAHVTLALQAALEGGGDDAAATLLAAAQPLLAQGTPAERADALVGIGNLAALLHDPATELAAREAGVAALREAGDDRQNLVHLSIALYNLAIFHAGQEQYAAAIPLLEEVVALDERTGHPDLVSDRAKLEEMRQRAGGALPADRDEQEAAAEMEAMLSQLTPAQQAEFRVLSQVVPLLQQGIALLRQPGITAAERGRLAAGLEQAARQAEAGEVAGSPWLAAAAALRTLVGWLHGTPPHLEALEEPYRSLVAQMVEDTSDE</sequence>
<dbReference type="InterPro" id="IPR011990">
    <property type="entry name" value="TPR-like_helical_dom_sf"/>
</dbReference>
<dbReference type="InterPro" id="IPR019734">
    <property type="entry name" value="TPR_rpt"/>
</dbReference>
<evidence type="ECO:0000313" key="1">
    <source>
        <dbReference type="EMBL" id="MBP1469003.1"/>
    </source>
</evidence>
<dbReference type="EMBL" id="SIJK02000136">
    <property type="protein sequence ID" value="MBP1469003.1"/>
    <property type="molecule type" value="Genomic_DNA"/>
</dbReference>
<comment type="caution">
    <text evidence="1">The sequence shown here is derived from an EMBL/GenBank/DDBJ whole genome shotgun (WGS) entry which is preliminary data.</text>
</comment>
<accession>A0ABS4DHU3</accession>
<dbReference type="Gene3D" id="1.25.40.10">
    <property type="entry name" value="Tetratricopeptide repeat domain"/>
    <property type="match status" value="1"/>
</dbReference>
<reference evidence="1 2" key="1">
    <citation type="submission" date="2021-03" db="EMBL/GenBank/DDBJ databases">
        <authorList>
            <person name="Grouzdev D.S."/>
        </authorList>
    </citation>
    <scope>NUCLEOTIDE SEQUENCE [LARGE SCALE GENOMIC DNA]</scope>
    <source>
        <strain evidence="1 2">M50-1</strain>
    </source>
</reference>
<dbReference type="SUPFAM" id="SSF48452">
    <property type="entry name" value="TPR-like"/>
    <property type="match status" value="2"/>
</dbReference>
<keyword evidence="2" id="KW-1185">Reference proteome</keyword>
<dbReference type="SMART" id="SM00028">
    <property type="entry name" value="TPR"/>
    <property type="match status" value="2"/>
</dbReference>
<proteinExistence type="predicted"/>
<dbReference type="RefSeq" id="WP_135482317.1">
    <property type="nucleotide sequence ID" value="NZ_SIJK02000136.1"/>
</dbReference>
<dbReference type="Pfam" id="PF13374">
    <property type="entry name" value="TPR_10"/>
    <property type="match status" value="1"/>
</dbReference>
<name>A0ABS4DHU3_9CHLR</name>
<evidence type="ECO:0000313" key="2">
    <source>
        <dbReference type="Proteomes" id="UP001193081"/>
    </source>
</evidence>
<gene>
    <name evidence="1" type="ORF">EYB53_025060</name>
</gene>
<dbReference type="Proteomes" id="UP001193081">
    <property type="component" value="Unassembled WGS sequence"/>
</dbReference>
<protein>
    <submittedName>
        <fullName evidence="1">Tetratricopeptide repeat protein</fullName>
    </submittedName>
</protein>
<feature type="non-terminal residue" evidence="1">
    <location>
        <position position="1"/>
    </location>
</feature>
<organism evidence="1 2">
    <name type="scientific">Candidatus Chloroploca mongolica</name>
    <dbReference type="NCBI Taxonomy" id="2528176"/>
    <lineage>
        <taxon>Bacteria</taxon>
        <taxon>Bacillati</taxon>
        <taxon>Chloroflexota</taxon>
        <taxon>Chloroflexia</taxon>
        <taxon>Chloroflexales</taxon>
        <taxon>Chloroflexineae</taxon>
        <taxon>Oscillochloridaceae</taxon>
        <taxon>Candidatus Chloroploca</taxon>
    </lineage>
</organism>